<protein>
    <recommendedName>
        <fullName evidence="9">Phosphate-starvation-inducible E</fullName>
    </recommendedName>
</protein>
<evidence type="ECO:0000256" key="1">
    <source>
        <dbReference type="ARBA" id="ARBA00004651"/>
    </source>
</evidence>
<keyword evidence="4 6" id="KW-1133">Transmembrane helix</keyword>
<dbReference type="AlphaFoldDB" id="A0A073CCU5"/>
<evidence type="ECO:0000256" key="4">
    <source>
        <dbReference type="ARBA" id="ARBA00022989"/>
    </source>
</evidence>
<organism evidence="7 8">
    <name type="scientific">Planktothrix agardhii (strain NIVA-CYA 126/8)</name>
    <dbReference type="NCBI Taxonomy" id="388467"/>
    <lineage>
        <taxon>Bacteria</taxon>
        <taxon>Bacillati</taxon>
        <taxon>Cyanobacteriota</taxon>
        <taxon>Cyanophyceae</taxon>
        <taxon>Oscillatoriophycideae</taxon>
        <taxon>Oscillatoriales</taxon>
        <taxon>Microcoleaceae</taxon>
        <taxon>Planktothrix</taxon>
    </lineage>
</organism>
<dbReference type="GO" id="GO:0005886">
    <property type="term" value="C:plasma membrane"/>
    <property type="evidence" value="ECO:0007669"/>
    <property type="project" value="UniProtKB-SubCell"/>
</dbReference>
<feature type="transmembrane region" description="Helical" evidence="6">
    <location>
        <begin position="127"/>
        <end position="145"/>
    </location>
</feature>
<sequence length="180" mass="20362">MILKNSLALTDYKLYIDISLFNSNSRVTMSRKRTFFQSLTHWFSDENFLMILEEIQVAIAKTLSIAMVIIIIVCCGQLIVYLAQKLLTDSSLIFKDSLFEIFGLFLNVLIAIEILENISSYLKKHVIQVELVIVTSLIAVGRKIIIFDLDKKGGQDLIGLAIAILALSISYLIVRLHHSK</sequence>
<dbReference type="Proteomes" id="UP000027395">
    <property type="component" value="Chromosome"/>
</dbReference>
<keyword evidence="5 6" id="KW-0472">Membrane</keyword>
<gene>
    <name evidence="7" type="ORF">A19Y_0781</name>
</gene>
<reference evidence="7 8" key="1">
    <citation type="journal article" date="2014" name="Appl. Environ. Microbiol.">
        <title>Elucidation of insertion elements encoded on plasmids and in vitro construction of shuttle vectors from the toxic cyanobacterium Planktothrix.</title>
        <authorList>
            <person name="Christiansen G."/>
            <person name="Goesmann A."/>
            <person name="Kurmayer R."/>
        </authorList>
    </citation>
    <scope>NUCLEOTIDE SEQUENCE [LARGE SCALE GENOMIC DNA]</scope>
    <source>
        <strain evidence="7 8">NIVA-CYA 126/8</strain>
    </source>
</reference>
<proteinExistence type="predicted"/>
<dbReference type="STRING" id="388467.A19Y_0781"/>
<dbReference type="eggNOG" id="COG3431">
    <property type="taxonomic scope" value="Bacteria"/>
</dbReference>
<evidence type="ECO:0008006" key="9">
    <source>
        <dbReference type="Google" id="ProtNLM"/>
    </source>
</evidence>
<evidence type="ECO:0000256" key="5">
    <source>
        <dbReference type="ARBA" id="ARBA00023136"/>
    </source>
</evidence>
<dbReference type="EMBL" id="CM002803">
    <property type="protein sequence ID" value="KEI65941.1"/>
    <property type="molecule type" value="Genomic_DNA"/>
</dbReference>
<dbReference type="Pfam" id="PF06146">
    <property type="entry name" value="PsiE"/>
    <property type="match status" value="1"/>
</dbReference>
<feature type="transmembrane region" description="Helical" evidence="6">
    <location>
        <begin position="157"/>
        <end position="174"/>
    </location>
</feature>
<evidence type="ECO:0000256" key="6">
    <source>
        <dbReference type="SAM" id="Phobius"/>
    </source>
</evidence>
<feature type="transmembrane region" description="Helical" evidence="6">
    <location>
        <begin position="63"/>
        <end position="83"/>
    </location>
</feature>
<feature type="transmembrane region" description="Helical" evidence="6">
    <location>
        <begin position="98"/>
        <end position="115"/>
    </location>
</feature>
<dbReference type="InterPro" id="IPR020948">
    <property type="entry name" value="P_starv_induced_PsiE-like"/>
</dbReference>
<dbReference type="PATRIC" id="fig|388467.6.peg.723"/>
<evidence type="ECO:0000313" key="8">
    <source>
        <dbReference type="Proteomes" id="UP000027395"/>
    </source>
</evidence>
<keyword evidence="2" id="KW-1003">Cell membrane</keyword>
<keyword evidence="8" id="KW-1185">Reference proteome</keyword>
<comment type="subcellular location">
    <subcellularLocation>
        <location evidence="1">Cell membrane</location>
        <topology evidence="1">Multi-pass membrane protein</topology>
    </subcellularLocation>
</comment>
<evidence type="ECO:0000256" key="2">
    <source>
        <dbReference type="ARBA" id="ARBA00022475"/>
    </source>
</evidence>
<accession>A0A073CCU5</accession>
<name>A0A073CCU5_PLAA1</name>
<evidence type="ECO:0000313" key="7">
    <source>
        <dbReference type="EMBL" id="KEI65941.1"/>
    </source>
</evidence>
<dbReference type="HOGENOM" id="CLU_113758_1_0_3"/>
<evidence type="ECO:0000256" key="3">
    <source>
        <dbReference type="ARBA" id="ARBA00022692"/>
    </source>
</evidence>
<keyword evidence="3 6" id="KW-0812">Transmembrane</keyword>